<dbReference type="EMBL" id="CP060713">
    <property type="protein sequence ID" value="QNN55088.1"/>
    <property type="molecule type" value="Genomic_DNA"/>
</dbReference>
<keyword evidence="1" id="KW-0805">Transcription regulation</keyword>
<dbReference type="PRINTS" id="PR00046">
    <property type="entry name" value="SIGMA70FCT"/>
</dbReference>
<evidence type="ECO:0000256" key="4">
    <source>
        <dbReference type="ARBA" id="ARBA00023163"/>
    </source>
</evidence>
<dbReference type="InterPro" id="IPR007630">
    <property type="entry name" value="RNA_pol_sigma70_r4"/>
</dbReference>
<reference evidence="8 9" key="1">
    <citation type="submission" date="2020-08" db="EMBL/GenBank/DDBJ databases">
        <title>Genome sequence of Nocardioides mesophilus KACC 16243T.</title>
        <authorList>
            <person name="Hyun D.-W."/>
            <person name="Bae J.-W."/>
        </authorList>
    </citation>
    <scope>NUCLEOTIDE SEQUENCE [LARGE SCALE GENOMIC DNA]</scope>
    <source>
        <strain evidence="8 9">KACC 16243</strain>
    </source>
</reference>
<keyword evidence="2" id="KW-0731">Sigma factor</keyword>
<proteinExistence type="predicted"/>
<evidence type="ECO:0000259" key="7">
    <source>
        <dbReference type="Pfam" id="PF04545"/>
    </source>
</evidence>
<feature type="domain" description="RNA polymerase sigma-70 region 4" evidence="7">
    <location>
        <begin position="196"/>
        <end position="242"/>
    </location>
</feature>
<dbReference type="AlphaFoldDB" id="A0A7G9RHL3"/>
<dbReference type="SUPFAM" id="SSF88659">
    <property type="entry name" value="Sigma3 and sigma4 domains of RNA polymerase sigma factors"/>
    <property type="match status" value="2"/>
</dbReference>
<keyword evidence="3" id="KW-0238">DNA-binding</keyword>
<dbReference type="PANTHER" id="PTHR30385">
    <property type="entry name" value="SIGMA FACTOR F FLAGELLAR"/>
    <property type="match status" value="1"/>
</dbReference>
<dbReference type="InterPro" id="IPR013325">
    <property type="entry name" value="RNA_pol_sigma_r2"/>
</dbReference>
<evidence type="ECO:0000256" key="3">
    <source>
        <dbReference type="ARBA" id="ARBA00023125"/>
    </source>
</evidence>
<feature type="domain" description="RNA polymerase sigma-70 region 3" evidence="5">
    <location>
        <begin position="110"/>
        <end position="177"/>
    </location>
</feature>
<dbReference type="Gene3D" id="1.10.10.10">
    <property type="entry name" value="Winged helix-like DNA-binding domain superfamily/Winged helix DNA-binding domain"/>
    <property type="match status" value="2"/>
</dbReference>
<dbReference type="InterPro" id="IPR007624">
    <property type="entry name" value="RNA_pol_sigma70_r3"/>
</dbReference>
<dbReference type="InterPro" id="IPR000943">
    <property type="entry name" value="RNA_pol_sigma70"/>
</dbReference>
<dbReference type="Pfam" id="PF04545">
    <property type="entry name" value="Sigma70_r4"/>
    <property type="match status" value="1"/>
</dbReference>
<evidence type="ECO:0000256" key="2">
    <source>
        <dbReference type="ARBA" id="ARBA00023082"/>
    </source>
</evidence>
<dbReference type="Pfam" id="PF04542">
    <property type="entry name" value="Sigma70_r2"/>
    <property type="match status" value="1"/>
</dbReference>
<evidence type="ECO:0000259" key="6">
    <source>
        <dbReference type="Pfam" id="PF04542"/>
    </source>
</evidence>
<sequence>MASETAALLERVAAATDDAERSRLLDEVVVLNLGIARSIALRYRNRGISLEDLEQVARLGLVKAARGFDVARRHDFLAYAVPTIRGEVRKHFRDSGWTVRPPRRIQELQGRIMGAATELTQTLGRSPRPSDLARHLDLPVEEIEEALAADGCFSPTSLDRPVGGEDSATLGELLPGLDDDDHASVDARVILGPAVRRLGERDRRILYLRYFNGWTQEEIARDIGVTQMHVSRLLTRIMTDLRASVLGSSTVE</sequence>
<dbReference type="SUPFAM" id="SSF88946">
    <property type="entry name" value="Sigma2 domain of RNA polymerase sigma factors"/>
    <property type="match status" value="1"/>
</dbReference>
<dbReference type="InterPro" id="IPR013324">
    <property type="entry name" value="RNA_pol_sigma_r3/r4-like"/>
</dbReference>
<dbReference type="GO" id="GO:0003677">
    <property type="term" value="F:DNA binding"/>
    <property type="evidence" value="ECO:0007669"/>
    <property type="project" value="UniProtKB-KW"/>
</dbReference>
<dbReference type="NCBIfam" id="TIGR02937">
    <property type="entry name" value="sigma70-ECF"/>
    <property type="match status" value="1"/>
</dbReference>
<evidence type="ECO:0000313" key="8">
    <source>
        <dbReference type="EMBL" id="QNN55088.1"/>
    </source>
</evidence>
<protein>
    <submittedName>
        <fullName evidence="8">Sigma-70 family RNA polymerase sigma factor</fullName>
    </submittedName>
</protein>
<evidence type="ECO:0000256" key="1">
    <source>
        <dbReference type="ARBA" id="ARBA00023015"/>
    </source>
</evidence>
<dbReference type="InterPro" id="IPR036388">
    <property type="entry name" value="WH-like_DNA-bd_sf"/>
</dbReference>
<dbReference type="Gene3D" id="1.20.120.1810">
    <property type="match status" value="1"/>
</dbReference>
<dbReference type="Proteomes" id="UP000515947">
    <property type="component" value="Chromosome"/>
</dbReference>
<dbReference type="CDD" id="cd06171">
    <property type="entry name" value="Sigma70_r4"/>
    <property type="match status" value="1"/>
</dbReference>
<dbReference type="InterPro" id="IPR014284">
    <property type="entry name" value="RNA_pol_sigma-70_dom"/>
</dbReference>
<evidence type="ECO:0000259" key="5">
    <source>
        <dbReference type="Pfam" id="PF04539"/>
    </source>
</evidence>
<organism evidence="8 9">
    <name type="scientific">Nocardioides mesophilus</name>
    <dbReference type="NCBI Taxonomy" id="433659"/>
    <lineage>
        <taxon>Bacteria</taxon>
        <taxon>Bacillati</taxon>
        <taxon>Actinomycetota</taxon>
        <taxon>Actinomycetes</taxon>
        <taxon>Propionibacteriales</taxon>
        <taxon>Nocardioidaceae</taxon>
        <taxon>Nocardioides</taxon>
    </lineage>
</organism>
<dbReference type="PANTHER" id="PTHR30385:SF4">
    <property type="entry name" value="RNA POLYMERASE SIGMA-E FACTOR"/>
    <property type="match status" value="1"/>
</dbReference>
<accession>A0A7G9RHL3</accession>
<dbReference type="Pfam" id="PF04539">
    <property type="entry name" value="Sigma70_r3"/>
    <property type="match status" value="1"/>
</dbReference>
<keyword evidence="4" id="KW-0804">Transcription</keyword>
<dbReference type="GO" id="GO:0006352">
    <property type="term" value="P:DNA-templated transcription initiation"/>
    <property type="evidence" value="ECO:0007669"/>
    <property type="project" value="InterPro"/>
</dbReference>
<keyword evidence="9" id="KW-1185">Reference proteome</keyword>
<dbReference type="InterPro" id="IPR007627">
    <property type="entry name" value="RNA_pol_sigma70_r2"/>
</dbReference>
<dbReference type="GO" id="GO:0016987">
    <property type="term" value="F:sigma factor activity"/>
    <property type="evidence" value="ECO:0007669"/>
    <property type="project" value="UniProtKB-KW"/>
</dbReference>
<dbReference type="KEGG" id="nmes:H9L09_15470"/>
<feature type="domain" description="RNA polymerase sigma-70 region 2" evidence="6">
    <location>
        <begin position="33"/>
        <end position="98"/>
    </location>
</feature>
<evidence type="ECO:0000313" key="9">
    <source>
        <dbReference type="Proteomes" id="UP000515947"/>
    </source>
</evidence>
<gene>
    <name evidence="8" type="ORF">H9L09_15470</name>
</gene>
<name>A0A7G9RHL3_9ACTN</name>